<evidence type="ECO:0000256" key="9">
    <source>
        <dbReference type="ARBA" id="ARBA00071910"/>
    </source>
</evidence>
<dbReference type="SMART" id="SM00271">
    <property type="entry name" value="DnaJ"/>
    <property type="match status" value="1"/>
</dbReference>
<evidence type="ECO:0000256" key="3">
    <source>
        <dbReference type="ARBA" id="ARBA00022846"/>
    </source>
</evidence>
<dbReference type="GO" id="GO:0051082">
    <property type="term" value="F:unfolded protein binding"/>
    <property type="evidence" value="ECO:0007669"/>
    <property type="project" value="InterPro"/>
</dbReference>
<keyword evidence="2" id="KW-0970">Cilium biogenesis/degradation</keyword>
<dbReference type="HOGENOM" id="CLU_017633_6_2_1"/>
<dbReference type="InterPro" id="IPR001623">
    <property type="entry name" value="DnaJ_domain"/>
</dbReference>
<dbReference type="Gene3D" id="1.10.287.110">
    <property type="entry name" value="DnaJ domain"/>
    <property type="match status" value="1"/>
</dbReference>
<evidence type="ECO:0000313" key="16">
    <source>
        <dbReference type="Proteomes" id="UP000007754"/>
    </source>
</evidence>
<dbReference type="InParanoid" id="H0ZTB9"/>
<dbReference type="InterPro" id="IPR036869">
    <property type="entry name" value="J_dom_sf"/>
</dbReference>
<comment type="subcellular location">
    <subcellularLocation>
        <location evidence="1">Cell projection</location>
        <location evidence="1">Cilium</location>
        <location evidence="1">Flagellum</location>
    </subcellularLocation>
</comment>
<dbReference type="Gene3D" id="2.60.260.20">
    <property type="entry name" value="Urease metallochaperone UreE, N-terminal domain"/>
    <property type="match status" value="2"/>
</dbReference>
<dbReference type="FunFam" id="2.60.260.20:FF:000006">
    <property type="entry name" value="DnaJ subfamily B member 13"/>
    <property type="match status" value="1"/>
</dbReference>
<dbReference type="OMA" id="SSKYVYH"/>
<protein>
    <recommendedName>
        <fullName evidence="9">DnaJ homolog subfamily B member 13</fullName>
    </recommendedName>
    <alternativeName>
        <fullName evidence="12">Testis and spermatogenesis cell-related protein 6</fullName>
    </alternativeName>
    <alternativeName>
        <fullName evidence="13">Testis spermatocyte apoptosis-related gene 6 protein</fullName>
    </alternativeName>
    <alternativeName>
        <fullName evidence="10">Testis spermatogenesis apoptosis-related gene 3 protein</fullName>
    </alternativeName>
    <alternativeName>
        <fullName evidence="11">Testis spermatogenesis apoptosis-related gene 6 protein</fullName>
    </alternativeName>
</protein>
<dbReference type="Pfam" id="PF01556">
    <property type="entry name" value="DnaJ_C"/>
    <property type="match status" value="1"/>
</dbReference>
<name>H0ZTB9_TAEGU</name>
<dbReference type="PANTHER" id="PTHR24078">
    <property type="entry name" value="DNAJ HOMOLOG SUBFAMILY C MEMBER"/>
    <property type="match status" value="1"/>
</dbReference>
<dbReference type="Proteomes" id="UP000007754">
    <property type="component" value="Chromosome 1"/>
</dbReference>
<evidence type="ECO:0000256" key="1">
    <source>
        <dbReference type="ARBA" id="ARBA00004230"/>
    </source>
</evidence>
<evidence type="ECO:0000256" key="13">
    <source>
        <dbReference type="ARBA" id="ARBA00081125"/>
    </source>
</evidence>
<dbReference type="GO" id="GO:0120212">
    <property type="term" value="C:sperm head-tail coupling apparatus"/>
    <property type="evidence" value="ECO:0007669"/>
    <property type="project" value="Ensembl"/>
</dbReference>
<gene>
    <name evidence="15" type="primary">DNAJB13</name>
</gene>
<keyword evidence="5" id="KW-0143">Chaperone</keyword>
<dbReference type="PRINTS" id="PR00625">
    <property type="entry name" value="JDOMAIN"/>
</dbReference>
<dbReference type="FunFam" id="1.10.287.110:FF:000033">
    <property type="entry name" value="dnaJ homolog subfamily B member 13"/>
    <property type="match status" value="1"/>
</dbReference>
<evidence type="ECO:0000256" key="5">
    <source>
        <dbReference type="ARBA" id="ARBA00023186"/>
    </source>
</evidence>
<dbReference type="InterPro" id="IPR051339">
    <property type="entry name" value="DnaJ_subfamily_B"/>
</dbReference>
<keyword evidence="3" id="KW-0282">Flagellum</keyword>
<proteinExistence type="predicted"/>
<dbReference type="GO" id="GO:0051087">
    <property type="term" value="F:protein-folding chaperone binding"/>
    <property type="evidence" value="ECO:0007669"/>
    <property type="project" value="TreeGrafter"/>
</dbReference>
<dbReference type="GeneTree" id="ENSGT00940000158090"/>
<evidence type="ECO:0000256" key="8">
    <source>
        <dbReference type="ARBA" id="ARBA00064985"/>
    </source>
</evidence>
<dbReference type="FunFam" id="2.60.260.20:FF:000002">
    <property type="entry name" value="Dnaj homolog subfamily b member"/>
    <property type="match status" value="1"/>
</dbReference>
<dbReference type="SUPFAM" id="SSF46565">
    <property type="entry name" value="Chaperone J-domain"/>
    <property type="match status" value="1"/>
</dbReference>
<evidence type="ECO:0000256" key="7">
    <source>
        <dbReference type="ARBA" id="ARBA00056649"/>
    </source>
</evidence>
<dbReference type="GO" id="GO:0001534">
    <property type="term" value="C:radial spoke"/>
    <property type="evidence" value="ECO:0007669"/>
    <property type="project" value="Ensembl"/>
</dbReference>
<evidence type="ECO:0000313" key="15">
    <source>
        <dbReference type="Ensembl" id="ENSTGUP00000013865.2"/>
    </source>
</evidence>
<dbReference type="GO" id="GO:0005829">
    <property type="term" value="C:cytosol"/>
    <property type="evidence" value="ECO:0007669"/>
    <property type="project" value="TreeGrafter"/>
</dbReference>
<evidence type="ECO:0000256" key="11">
    <source>
        <dbReference type="ARBA" id="ARBA00078669"/>
    </source>
</evidence>
<keyword evidence="6" id="KW-0966">Cell projection</keyword>
<dbReference type="CDD" id="cd06257">
    <property type="entry name" value="DnaJ"/>
    <property type="match status" value="1"/>
</dbReference>
<comment type="function">
    <text evidence="7">Functions as part of axonemal radial spoke complexes that play an important part in the motility of sperm and cilia.</text>
</comment>
<evidence type="ECO:0000256" key="4">
    <source>
        <dbReference type="ARBA" id="ARBA00023069"/>
    </source>
</evidence>
<dbReference type="CTD" id="374407"/>
<dbReference type="AlphaFoldDB" id="H0ZTB9"/>
<dbReference type="PROSITE" id="PS00636">
    <property type="entry name" value="DNAJ_1"/>
    <property type="match status" value="1"/>
</dbReference>
<evidence type="ECO:0000256" key="10">
    <source>
        <dbReference type="ARBA" id="ARBA00075378"/>
    </source>
</evidence>
<dbReference type="GO" id="GO:1904158">
    <property type="term" value="P:axonemal central apparatus assembly"/>
    <property type="evidence" value="ECO:0007669"/>
    <property type="project" value="Ensembl"/>
</dbReference>
<evidence type="ECO:0000256" key="6">
    <source>
        <dbReference type="ARBA" id="ARBA00023273"/>
    </source>
</evidence>
<accession>H0ZTB9</accession>
<dbReference type="CDD" id="cd10747">
    <property type="entry name" value="DnaJ_C"/>
    <property type="match status" value="1"/>
</dbReference>
<organism evidence="15 16">
    <name type="scientific">Taeniopygia guttata</name>
    <name type="common">Zebra finch</name>
    <name type="synonym">Poephila guttata</name>
    <dbReference type="NCBI Taxonomy" id="59729"/>
    <lineage>
        <taxon>Eukaryota</taxon>
        <taxon>Metazoa</taxon>
        <taxon>Chordata</taxon>
        <taxon>Craniata</taxon>
        <taxon>Vertebrata</taxon>
        <taxon>Euteleostomi</taxon>
        <taxon>Archelosauria</taxon>
        <taxon>Archosauria</taxon>
        <taxon>Dinosauria</taxon>
        <taxon>Saurischia</taxon>
        <taxon>Theropoda</taxon>
        <taxon>Coelurosauria</taxon>
        <taxon>Aves</taxon>
        <taxon>Neognathae</taxon>
        <taxon>Neoaves</taxon>
        <taxon>Telluraves</taxon>
        <taxon>Australaves</taxon>
        <taxon>Passeriformes</taxon>
        <taxon>Passeroidea</taxon>
        <taxon>Estrildidae</taxon>
        <taxon>Estrildinae</taxon>
        <taxon>Taeniopygia</taxon>
    </lineage>
</organism>
<dbReference type="SUPFAM" id="SSF49493">
    <property type="entry name" value="HSP40/DnaJ peptide-binding domain"/>
    <property type="match status" value="2"/>
</dbReference>
<keyword evidence="4" id="KW-0969">Cilium</keyword>
<keyword evidence="16" id="KW-1185">Reference proteome</keyword>
<evidence type="ECO:0000259" key="14">
    <source>
        <dbReference type="PROSITE" id="PS50076"/>
    </source>
</evidence>
<dbReference type="Pfam" id="PF00226">
    <property type="entry name" value="DnaJ"/>
    <property type="match status" value="1"/>
</dbReference>
<dbReference type="PANTHER" id="PTHR24078:SF519">
    <property type="entry name" value="DNAJ HOMOLOG SUBFAMILY B MEMBER 13"/>
    <property type="match status" value="1"/>
</dbReference>
<dbReference type="Ensembl" id="ENSTGUT00000014024.2">
    <property type="protein sequence ID" value="ENSTGUP00000013865.2"/>
    <property type="gene ID" value="ENSTGUG00000013466.2"/>
</dbReference>
<reference evidence="15" key="3">
    <citation type="submission" date="2025-09" db="UniProtKB">
        <authorList>
            <consortium name="Ensembl"/>
        </authorList>
    </citation>
    <scope>IDENTIFICATION</scope>
</reference>
<dbReference type="InterPro" id="IPR018253">
    <property type="entry name" value="DnaJ_domain_CS"/>
</dbReference>
<dbReference type="FunCoup" id="H0ZTB9">
    <property type="interactions" value="22"/>
</dbReference>
<dbReference type="InterPro" id="IPR002939">
    <property type="entry name" value="DnaJ_C"/>
</dbReference>
<reference evidence="15" key="2">
    <citation type="submission" date="2025-08" db="UniProtKB">
        <authorList>
            <consortium name="Ensembl"/>
        </authorList>
    </citation>
    <scope>IDENTIFICATION</scope>
</reference>
<dbReference type="InterPro" id="IPR008971">
    <property type="entry name" value="HSP40/DnaJ_pept-bd"/>
</dbReference>
<dbReference type="GO" id="GO:0036126">
    <property type="term" value="C:sperm flagellum"/>
    <property type="evidence" value="ECO:0007669"/>
    <property type="project" value="Ensembl"/>
</dbReference>
<evidence type="ECO:0000256" key="12">
    <source>
        <dbReference type="ARBA" id="ARBA00080190"/>
    </source>
</evidence>
<dbReference type="GO" id="GO:0006457">
    <property type="term" value="P:protein folding"/>
    <property type="evidence" value="ECO:0007669"/>
    <property type="project" value="InterPro"/>
</dbReference>
<comment type="subunit">
    <text evidence="8">Homodimer. Component of the axonemal radial spoke complex 1 (RS1), at least composed of spoke head proteins RSPH1, RSPH3, RSPH9 and the cilia-specific component RSPH4A or sperm-specific component RSPH6A, spoke stalk proteins RSPH14, DNAJB13, DYDC1, ROPN1L and NME5, and the anchor protein IQUB. Interacts with SUN5. Interacts with IQUB.</text>
</comment>
<dbReference type="STRING" id="59729.ENSTGUP00000013865"/>
<evidence type="ECO:0000256" key="2">
    <source>
        <dbReference type="ARBA" id="ARBA00022794"/>
    </source>
</evidence>
<sequence>MGLDYYAALELDRGATAEDIRKAYRKLALKYHPLKCKEPWSPKRFELLAEAYDVLSDPMKKGIYDKFGEEGLKCGIPLGHASDNRWSTGYVFHNNPEKVFREFFGGDNPFAEFFAEDGSKVLLPFGGPRGRGALRQDPPIVRDLYVSLEDLYQGCTKKIKLSRRVLNEDRQTSTLGCKILTIHVQPGWQRGTRITFEKEGDQGPNIIPADITFVVQEKLHPRFKRIDNNLHFVAGISLAKALTGCTLDIKMLDGRLLNVPINDIVDPTSYKMVPGEGMPLAQDPQRKGDLYIYFDIFFPRSLSPQVKTLLKSILQA</sequence>
<reference evidence="15 16" key="1">
    <citation type="journal article" date="2010" name="Nature">
        <title>The genome of a songbird.</title>
        <authorList>
            <person name="Warren W.C."/>
            <person name="Clayton D.F."/>
            <person name="Ellegren H."/>
            <person name="Arnold A.P."/>
            <person name="Hillier L.W."/>
            <person name="Kunstner A."/>
            <person name="Searle S."/>
            <person name="White S."/>
            <person name="Vilella A.J."/>
            <person name="Fairley S."/>
            <person name="Heger A."/>
            <person name="Kong L."/>
            <person name="Ponting C.P."/>
            <person name="Jarvis E.D."/>
            <person name="Mello C.V."/>
            <person name="Minx P."/>
            <person name="Lovell P."/>
            <person name="Velho T.A."/>
            <person name="Ferris M."/>
            <person name="Balakrishnan C.N."/>
            <person name="Sinha S."/>
            <person name="Blatti C."/>
            <person name="London S.E."/>
            <person name="Li Y."/>
            <person name="Lin Y.C."/>
            <person name="George J."/>
            <person name="Sweedler J."/>
            <person name="Southey B."/>
            <person name="Gunaratne P."/>
            <person name="Watson M."/>
            <person name="Nam K."/>
            <person name="Backstrom N."/>
            <person name="Smeds L."/>
            <person name="Nabholz B."/>
            <person name="Itoh Y."/>
            <person name="Whitney O."/>
            <person name="Pfenning A.R."/>
            <person name="Howard J."/>
            <person name="Volker M."/>
            <person name="Skinner B.M."/>
            <person name="Griffin D.K."/>
            <person name="Ye L."/>
            <person name="McLaren W.M."/>
            <person name="Flicek P."/>
            <person name="Quesada V."/>
            <person name="Velasco G."/>
            <person name="Lopez-Otin C."/>
            <person name="Puente X.S."/>
            <person name="Olender T."/>
            <person name="Lancet D."/>
            <person name="Smit A.F."/>
            <person name="Hubley R."/>
            <person name="Konkel M.K."/>
            <person name="Walker J.A."/>
            <person name="Batzer M.A."/>
            <person name="Gu W."/>
            <person name="Pollock D.D."/>
            <person name="Chen L."/>
            <person name="Cheng Z."/>
            <person name="Eichler E.E."/>
            <person name="Stapley J."/>
            <person name="Slate J."/>
            <person name="Ekblom R."/>
            <person name="Birkhead T."/>
            <person name="Burke T."/>
            <person name="Burt D."/>
            <person name="Scharff C."/>
            <person name="Adam I."/>
            <person name="Richard H."/>
            <person name="Sultan M."/>
            <person name="Soldatov A."/>
            <person name="Lehrach H."/>
            <person name="Edwards S.V."/>
            <person name="Yang S.P."/>
            <person name="Li X."/>
            <person name="Graves T."/>
            <person name="Fulton L."/>
            <person name="Nelson J."/>
            <person name="Chinwalla A."/>
            <person name="Hou S."/>
            <person name="Mardis E.R."/>
            <person name="Wilson R.K."/>
        </authorList>
    </citation>
    <scope>NUCLEOTIDE SEQUENCE [LARGE SCALE GENOMIC DNA]</scope>
</reference>
<feature type="domain" description="J" evidence="14">
    <location>
        <begin position="4"/>
        <end position="68"/>
    </location>
</feature>
<dbReference type="PROSITE" id="PS50076">
    <property type="entry name" value="DNAJ_2"/>
    <property type="match status" value="1"/>
</dbReference>